<comment type="caution">
    <text evidence="3">The sequence shown here is derived from an EMBL/GenBank/DDBJ whole genome shotgun (WGS) entry which is preliminary data.</text>
</comment>
<gene>
    <name evidence="3" type="primary">virB11</name>
    <name evidence="3" type="ORF">NUTIK01_32030</name>
</gene>
<dbReference type="Pfam" id="PF00437">
    <property type="entry name" value="T2SSE"/>
    <property type="match status" value="1"/>
</dbReference>
<organism evidence="3 4">
    <name type="scientific">Novosphingobium pituita</name>
    <dbReference type="NCBI Taxonomy" id="3056842"/>
    <lineage>
        <taxon>Bacteria</taxon>
        <taxon>Pseudomonadati</taxon>
        <taxon>Pseudomonadota</taxon>
        <taxon>Alphaproteobacteria</taxon>
        <taxon>Sphingomonadales</taxon>
        <taxon>Sphingomonadaceae</taxon>
        <taxon>Novosphingobium</taxon>
    </lineage>
</organism>
<evidence type="ECO:0000256" key="1">
    <source>
        <dbReference type="ARBA" id="ARBA00006611"/>
    </source>
</evidence>
<dbReference type="PANTHER" id="PTHR30486:SF6">
    <property type="entry name" value="TYPE IV PILUS RETRACTATION ATPASE PILT"/>
    <property type="match status" value="1"/>
</dbReference>
<feature type="domain" description="AAA+ ATPase" evidence="2">
    <location>
        <begin position="160"/>
        <end position="336"/>
    </location>
</feature>
<protein>
    <submittedName>
        <fullName evidence="3">P-type DNA transfer ATPase VirB11</fullName>
    </submittedName>
</protein>
<dbReference type="Gene3D" id="3.40.50.300">
    <property type="entry name" value="P-loop containing nucleotide triphosphate hydrolases"/>
    <property type="match status" value="1"/>
</dbReference>
<dbReference type="RefSeq" id="WP_317976172.1">
    <property type="nucleotide sequence ID" value="NZ_BTFW01000002.1"/>
</dbReference>
<dbReference type="PANTHER" id="PTHR30486">
    <property type="entry name" value="TWITCHING MOTILITY PROTEIN PILT"/>
    <property type="match status" value="1"/>
</dbReference>
<dbReference type="NCBIfam" id="TIGR02788">
    <property type="entry name" value="VirB11"/>
    <property type="match status" value="1"/>
</dbReference>
<dbReference type="CDD" id="cd01130">
    <property type="entry name" value="VirB11-like_ATPase"/>
    <property type="match status" value="1"/>
</dbReference>
<dbReference type="Proteomes" id="UP001187221">
    <property type="component" value="Unassembled WGS sequence"/>
</dbReference>
<dbReference type="InterPro" id="IPR003593">
    <property type="entry name" value="AAA+_ATPase"/>
</dbReference>
<dbReference type="InterPro" id="IPR050921">
    <property type="entry name" value="T4SS_GSP_E_ATPase"/>
</dbReference>
<dbReference type="SMART" id="SM00382">
    <property type="entry name" value="AAA"/>
    <property type="match status" value="1"/>
</dbReference>
<reference evidence="3 4" key="1">
    <citation type="submission" date="2023-06" db="EMBL/GenBank/DDBJ databases">
        <title>Draft genome sequence of Novosphingobium sp. strain IK01.</title>
        <authorList>
            <person name="Hatamoto M."/>
            <person name="Ikarashi T."/>
            <person name="Yamaguchi T."/>
        </authorList>
    </citation>
    <scope>NUCLEOTIDE SEQUENCE [LARGE SCALE GENOMIC DNA]</scope>
    <source>
        <strain evidence="3 4">IK01</strain>
    </source>
</reference>
<dbReference type="InterPro" id="IPR027417">
    <property type="entry name" value="P-loop_NTPase"/>
</dbReference>
<name>A0ABQ6PDP7_9SPHN</name>
<accession>A0ABQ6PDP7</accession>
<evidence type="ECO:0000313" key="3">
    <source>
        <dbReference type="EMBL" id="GMM62426.1"/>
    </source>
</evidence>
<comment type="similarity">
    <text evidence="1">Belongs to the GSP E family.</text>
</comment>
<dbReference type="SUPFAM" id="SSF52540">
    <property type="entry name" value="P-loop containing nucleoside triphosphate hydrolases"/>
    <property type="match status" value="1"/>
</dbReference>
<dbReference type="InterPro" id="IPR001482">
    <property type="entry name" value="T2SS/T4SS_dom"/>
</dbReference>
<dbReference type="Gene3D" id="3.30.450.90">
    <property type="match status" value="1"/>
</dbReference>
<proteinExistence type="inferred from homology"/>
<dbReference type="EMBL" id="BTFW01000002">
    <property type="protein sequence ID" value="GMM62426.1"/>
    <property type="molecule type" value="Genomic_DNA"/>
</dbReference>
<keyword evidence="4" id="KW-1185">Reference proteome</keyword>
<evidence type="ECO:0000313" key="4">
    <source>
        <dbReference type="Proteomes" id="UP001187221"/>
    </source>
</evidence>
<evidence type="ECO:0000259" key="2">
    <source>
        <dbReference type="SMART" id="SM00382"/>
    </source>
</evidence>
<sequence length="339" mass="37461">MSNAGTTIYQHNAAPLAPFLARDDVTELVINEPGWIGVETRKGWEWHEAPSLDHASLMTLAKLIAGLTKQDITTEYPICSSVLPGGERAQIVIPPAVERGFVSITIRKASGVTMDIDDFDRAGLFSEVRAYGASEEVDAALLRHRDAGDWKAFFRIAVEARKNILISGATGSGKTSLSKGLIKLIPDYERILTIEDTRELVVPQRNHVHMMYAKDGKSLQKAGAKELLESALRMRPDRILLQELRDGTAFFYLRNVNSGHPGSITTVHANSAEGALEQLTLLVKESEGGNDLDRHDIRALLRSLVDIVVQMHRLPPGDGKPARYRMTEVWFDPVGKPHD</sequence>
<dbReference type="InterPro" id="IPR014155">
    <property type="entry name" value="VirB11"/>
</dbReference>